<accession>A0A914ZAC0</accession>
<dbReference type="WBParaSite" id="PSU_v2.g9605.t1">
    <property type="protein sequence ID" value="PSU_v2.g9605.t1"/>
    <property type="gene ID" value="PSU_v2.g9605"/>
</dbReference>
<organism evidence="2 3">
    <name type="scientific">Panagrolaimus superbus</name>
    <dbReference type="NCBI Taxonomy" id="310955"/>
    <lineage>
        <taxon>Eukaryota</taxon>
        <taxon>Metazoa</taxon>
        <taxon>Ecdysozoa</taxon>
        <taxon>Nematoda</taxon>
        <taxon>Chromadorea</taxon>
        <taxon>Rhabditida</taxon>
        <taxon>Tylenchina</taxon>
        <taxon>Panagrolaimomorpha</taxon>
        <taxon>Panagrolaimoidea</taxon>
        <taxon>Panagrolaimidae</taxon>
        <taxon>Panagrolaimus</taxon>
    </lineage>
</organism>
<name>A0A914ZAC0_9BILA</name>
<reference evidence="3" key="1">
    <citation type="submission" date="2022-11" db="UniProtKB">
        <authorList>
            <consortium name="WormBaseParasite"/>
        </authorList>
    </citation>
    <scope>IDENTIFICATION</scope>
</reference>
<dbReference type="AlphaFoldDB" id="A0A914ZAC0"/>
<evidence type="ECO:0000313" key="3">
    <source>
        <dbReference type="WBParaSite" id="PSU_v2.g9605.t1"/>
    </source>
</evidence>
<sequence length="81" mass="9126">MSAQRHQSKNESGNGGTTVGTPRSPSKGLYVLSKNQKKLRLPLYMVRQCHTLECVLDVFDDTFNDPLPLPITEECLNFVFN</sequence>
<proteinExistence type="predicted"/>
<protein>
    <submittedName>
        <fullName evidence="3">Uncharacterized protein</fullName>
    </submittedName>
</protein>
<dbReference type="Proteomes" id="UP000887577">
    <property type="component" value="Unplaced"/>
</dbReference>
<feature type="region of interest" description="Disordered" evidence="1">
    <location>
        <begin position="1"/>
        <end position="28"/>
    </location>
</feature>
<evidence type="ECO:0000313" key="2">
    <source>
        <dbReference type="Proteomes" id="UP000887577"/>
    </source>
</evidence>
<evidence type="ECO:0000256" key="1">
    <source>
        <dbReference type="SAM" id="MobiDB-lite"/>
    </source>
</evidence>
<keyword evidence="2" id="KW-1185">Reference proteome</keyword>